<accession>A0A3L6L6V7</accession>
<keyword evidence="1" id="KW-0812">Transmembrane</keyword>
<evidence type="ECO:0000313" key="2">
    <source>
        <dbReference type="EMBL" id="RHW72379.1"/>
    </source>
</evidence>
<dbReference type="EMBL" id="QSBY01000005">
    <property type="protein sequence ID" value="RHW72379.1"/>
    <property type="molecule type" value="Genomic_DNA"/>
</dbReference>
<comment type="caution">
    <text evidence="2">The sequence shown here is derived from an EMBL/GenBank/DDBJ whole genome shotgun (WGS) entry which is preliminary data.</text>
</comment>
<reference evidence="2 3" key="1">
    <citation type="submission" date="2018-09" db="EMBL/GenBank/DDBJ databases">
        <title>whole genome sequence of T. equiperdum IVM-t1 strain.</title>
        <authorList>
            <person name="Suganuma K."/>
        </authorList>
    </citation>
    <scope>NUCLEOTIDE SEQUENCE [LARGE SCALE GENOMIC DNA]</scope>
    <source>
        <strain evidence="2 3">IVM-t1</strain>
    </source>
</reference>
<gene>
    <name evidence="2" type="ORF">DPX39_050051500</name>
</gene>
<sequence>MMLTYQSGATLTTAGPLLVVLFICFLV</sequence>
<keyword evidence="1" id="KW-0472">Membrane</keyword>
<protein>
    <submittedName>
        <fullName evidence="2">Uncharacterized protein</fullName>
    </submittedName>
</protein>
<keyword evidence="1" id="KW-1133">Transmembrane helix</keyword>
<name>A0A3L6L6V7_9TRYP</name>
<dbReference type="AlphaFoldDB" id="A0A3L6L6V7"/>
<dbReference type="Proteomes" id="UP000266743">
    <property type="component" value="Chromosome 5"/>
</dbReference>
<feature type="transmembrane region" description="Helical" evidence="1">
    <location>
        <begin position="6"/>
        <end position="26"/>
    </location>
</feature>
<proteinExistence type="predicted"/>
<evidence type="ECO:0000313" key="3">
    <source>
        <dbReference type="Proteomes" id="UP000266743"/>
    </source>
</evidence>
<evidence type="ECO:0000256" key="1">
    <source>
        <dbReference type="SAM" id="Phobius"/>
    </source>
</evidence>
<organism evidence="2 3">
    <name type="scientific">Trypanosoma brucei equiperdum</name>
    <dbReference type="NCBI Taxonomy" id="630700"/>
    <lineage>
        <taxon>Eukaryota</taxon>
        <taxon>Discoba</taxon>
        <taxon>Euglenozoa</taxon>
        <taxon>Kinetoplastea</taxon>
        <taxon>Metakinetoplastina</taxon>
        <taxon>Trypanosomatida</taxon>
        <taxon>Trypanosomatidae</taxon>
        <taxon>Trypanosoma</taxon>
    </lineage>
</organism>